<dbReference type="Gene3D" id="3.40.50.720">
    <property type="entry name" value="NAD(P)-binding Rossmann-like Domain"/>
    <property type="match status" value="1"/>
</dbReference>
<comment type="caution">
    <text evidence="2">The sequence shown here is derived from an EMBL/GenBank/DDBJ whole genome shotgun (WGS) entry which is preliminary data.</text>
</comment>
<dbReference type="EMBL" id="BSNK01000002">
    <property type="protein sequence ID" value="GLQ24978.1"/>
    <property type="molecule type" value="Genomic_DNA"/>
</dbReference>
<gene>
    <name evidence="2" type="ORF">GCM10007853_28520</name>
</gene>
<protein>
    <submittedName>
        <fullName evidence="2">NAD(P)-dependent oxidoreductase</fullName>
    </submittedName>
</protein>
<dbReference type="SUPFAM" id="SSF51735">
    <property type="entry name" value="NAD(P)-binding Rossmann-fold domains"/>
    <property type="match status" value="1"/>
</dbReference>
<accession>A0ABQ5VBV2</accession>
<organism evidence="2 3">
    <name type="scientific">Algimonas ampicilliniresistens</name>
    <dbReference type="NCBI Taxonomy" id="1298735"/>
    <lineage>
        <taxon>Bacteria</taxon>
        <taxon>Pseudomonadati</taxon>
        <taxon>Pseudomonadota</taxon>
        <taxon>Alphaproteobacteria</taxon>
        <taxon>Maricaulales</taxon>
        <taxon>Robiginitomaculaceae</taxon>
        <taxon>Algimonas</taxon>
    </lineage>
</organism>
<name>A0ABQ5VBV2_9PROT</name>
<evidence type="ECO:0000313" key="3">
    <source>
        <dbReference type="Proteomes" id="UP001161391"/>
    </source>
</evidence>
<dbReference type="RefSeq" id="WP_284392003.1">
    <property type="nucleotide sequence ID" value="NZ_BSNK01000002.1"/>
</dbReference>
<dbReference type="PANTHER" id="PTHR43574">
    <property type="entry name" value="EPIMERASE-RELATED"/>
    <property type="match status" value="1"/>
</dbReference>
<evidence type="ECO:0000313" key="2">
    <source>
        <dbReference type="EMBL" id="GLQ24978.1"/>
    </source>
</evidence>
<reference evidence="2" key="1">
    <citation type="journal article" date="2014" name="Int. J. Syst. Evol. Microbiol.">
        <title>Complete genome of a new Firmicutes species belonging to the dominant human colonic microbiota ('Ruminococcus bicirculans') reveals two chromosomes and a selective capacity to utilize plant glucans.</title>
        <authorList>
            <consortium name="NISC Comparative Sequencing Program"/>
            <person name="Wegmann U."/>
            <person name="Louis P."/>
            <person name="Goesmann A."/>
            <person name="Henrissat B."/>
            <person name="Duncan S.H."/>
            <person name="Flint H.J."/>
        </authorList>
    </citation>
    <scope>NUCLEOTIDE SEQUENCE</scope>
    <source>
        <strain evidence="2">NBRC 108219</strain>
    </source>
</reference>
<dbReference type="Proteomes" id="UP001161391">
    <property type="component" value="Unassembled WGS sequence"/>
</dbReference>
<dbReference type="InterPro" id="IPR036291">
    <property type="entry name" value="NAD(P)-bd_dom_sf"/>
</dbReference>
<evidence type="ECO:0000256" key="1">
    <source>
        <dbReference type="ARBA" id="ARBA00023027"/>
    </source>
</evidence>
<keyword evidence="1" id="KW-0520">NAD</keyword>
<sequence length="290" mass="31294">MRPRVTLQLPLTSGPAVTLSGAHVLLIGYGYVAQAMAPVLQRAGATVQNTSRANGDLLFGSAAMRDTFERADIVLTSVPPSRDGSDAALSALRGTKSHAKWIGYLSATSIYGDRSGQWAFEGEAPTPGLERGYRRANAELAWLETCPQTHIFRLAGIYGPGRAPFTKIIDGSARVIDAPGHVVNRIHIDDIVSALIASIARPSPQDIYNVADGHPAPPGDVLRFAADLIGRDVPPIVRLNDPSVSPMARSFYAESKKVDISHIKTRLGWEPRFKTYQDGLRAVLKSMDET</sequence>
<proteinExistence type="predicted"/>
<keyword evidence="3" id="KW-1185">Reference proteome</keyword>
<reference evidence="2" key="2">
    <citation type="submission" date="2023-01" db="EMBL/GenBank/DDBJ databases">
        <title>Draft genome sequence of Algimonas ampicilliniresistens strain NBRC 108219.</title>
        <authorList>
            <person name="Sun Q."/>
            <person name="Mori K."/>
        </authorList>
    </citation>
    <scope>NUCLEOTIDE SEQUENCE</scope>
    <source>
        <strain evidence="2">NBRC 108219</strain>
    </source>
</reference>